<dbReference type="InterPro" id="IPR040236">
    <property type="entry name" value="TMEM198"/>
</dbReference>
<proteinExistence type="inferred from homology"/>
<dbReference type="Proteomes" id="UP000332933">
    <property type="component" value="Unassembled WGS sequence"/>
</dbReference>
<feature type="transmembrane region" description="Helical" evidence="7">
    <location>
        <begin position="249"/>
        <end position="269"/>
    </location>
</feature>
<feature type="transmembrane region" description="Helical" evidence="7">
    <location>
        <begin position="111"/>
        <end position="133"/>
    </location>
</feature>
<sequence>MRSKAFFLLALFALVSVVALAYGPDANVTTLAPGATAGPTKTVAPNLAASNDANNPVLVLLQDVVTLTAIAKNSPSNGSTKLPTTTVPVNKNAMVHTSDGLLSSTGVSQVAVWPALVAGASIGMGLAMTFYGYKLFRPSVFLCSFGFGAVVGYMVAERVCVVDSGYYYIVCWCVFAVCGLVCGFLGFYMLGLGIAFVGATGGLVLGFMLTTSFGYKWWPTYPDGILFILVGVFSLTFGIVCYAVEKPFVVPMMALTGAGAAVWGIGYFAGGYASADDLSPYRETNAFGTPGYNIPNSYWGYLSATILLFIIGTFVQFLSTACCENNNLYTWEEHADIEMTERVRYRRYDDRRRYEDYGYGRGVRTRDNYYHRHDHRQGPY</sequence>
<keyword evidence="8" id="KW-0732">Signal</keyword>
<dbReference type="EMBL" id="VJMH01005125">
    <property type="protein sequence ID" value="KAF0700410.1"/>
    <property type="molecule type" value="Genomic_DNA"/>
</dbReference>
<dbReference type="Pfam" id="PF13886">
    <property type="entry name" value="TM7S3_TM198"/>
    <property type="match status" value="1"/>
</dbReference>
<evidence type="ECO:0000256" key="1">
    <source>
        <dbReference type="ARBA" id="ARBA00004141"/>
    </source>
</evidence>
<feature type="chain" id="PRO_5033436982" description="Transmembrane protein 198" evidence="8">
    <location>
        <begin position="22"/>
        <end position="380"/>
    </location>
</feature>
<accession>A0A485KM48</accession>
<comment type="similarity">
    <text evidence="2">Belongs to the TMEM198 family.</text>
</comment>
<dbReference type="GO" id="GO:0005886">
    <property type="term" value="C:plasma membrane"/>
    <property type="evidence" value="ECO:0007669"/>
    <property type="project" value="TreeGrafter"/>
</dbReference>
<feature type="transmembrane region" description="Helical" evidence="7">
    <location>
        <begin position="224"/>
        <end position="244"/>
    </location>
</feature>
<evidence type="ECO:0000313" key="10">
    <source>
        <dbReference type="EMBL" id="KAF0700410.1"/>
    </source>
</evidence>
<keyword evidence="4 7" id="KW-1133">Transmembrane helix</keyword>
<evidence type="ECO:0000256" key="6">
    <source>
        <dbReference type="ARBA" id="ARBA00049737"/>
    </source>
</evidence>
<evidence type="ECO:0000313" key="11">
    <source>
        <dbReference type="EMBL" id="VFT85954.1"/>
    </source>
</evidence>
<keyword evidence="5 7" id="KW-0472">Membrane</keyword>
<evidence type="ECO:0000259" key="9">
    <source>
        <dbReference type="Pfam" id="PF13886"/>
    </source>
</evidence>
<reference evidence="10" key="2">
    <citation type="submission" date="2019-06" db="EMBL/GenBank/DDBJ databases">
        <title>Genomics analysis of Aphanomyces spp. identifies a new class of oomycete effector associated with host adaptation.</title>
        <authorList>
            <person name="Gaulin E."/>
        </authorList>
    </citation>
    <scope>NUCLEOTIDE SEQUENCE</scope>
    <source>
        <strain evidence="10">CBS 578.67</strain>
    </source>
</reference>
<dbReference type="PANTHER" id="PTHR31247">
    <property type="entry name" value="TRANSMEMBRANE PROTEIN 198 FAMILY MEMBER"/>
    <property type="match status" value="1"/>
</dbReference>
<evidence type="ECO:0000256" key="2">
    <source>
        <dbReference type="ARBA" id="ARBA00006244"/>
    </source>
</evidence>
<feature type="transmembrane region" description="Helical" evidence="7">
    <location>
        <begin position="140"/>
        <end position="159"/>
    </location>
</feature>
<name>A0A485KM48_9STRA</name>
<comment type="subcellular location">
    <subcellularLocation>
        <location evidence="1">Membrane</location>
        <topology evidence="1">Multi-pass membrane protein</topology>
    </subcellularLocation>
</comment>
<feature type="transmembrane region" description="Helical" evidence="7">
    <location>
        <begin position="194"/>
        <end position="218"/>
    </location>
</feature>
<evidence type="ECO:0000256" key="8">
    <source>
        <dbReference type="SAM" id="SignalP"/>
    </source>
</evidence>
<protein>
    <recommendedName>
        <fullName evidence="6">Transmembrane protein 198</fullName>
    </recommendedName>
</protein>
<evidence type="ECO:0000256" key="7">
    <source>
        <dbReference type="SAM" id="Phobius"/>
    </source>
</evidence>
<feature type="transmembrane region" description="Helical" evidence="7">
    <location>
        <begin position="165"/>
        <end position="187"/>
    </location>
</feature>
<dbReference type="OrthoDB" id="115781at2759"/>
<gene>
    <name evidence="11" type="primary">Aste57867_9070</name>
    <name evidence="10" type="ORF">As57867_009034</name>
    <name evidence="11" type="ORF">ASTE57867_9070</name>
</gene>
<feature type="signal peptide" evidence="8">
    <location>
        <begin position="1"/>
        <end position="21"/>
    </location>
</feature>
<feature type="domain" description="TM7S3/TM198-like" evidence="9">
    <location>
        <begin position="122"/>
        <end position="317"/>
    </location>
</feature>
<dbReference type="AlphaFoldDB" id="A0A485KM48"/>
<reference evidence="11 12" key="1">
    <citation type="submission" date="2019-03" db="EMBL/GenBank/DDBJ databases">
        <authorList>
            <person name="Gaulin E."/>
            <person name="Dumas B."/>
        </authorList>
    </citation>
    <scope>NUCLEOTIDE SEQUENCE [LARGE SCALE GENOMIC DNA]</scope>
    <source>
        <strain evidence="11">CBS 568.67</strain>
    </source>
</reference>
<evidence type="ECO:0000256" key="5">
    <source>
        <dbReference type="ARBA" id="ARBA00023136"/>
    </source>
</evidence>
<keyword evidence="3 7" id="KW-0812">Transmembrane</keyword>
<dbReference type="PANTHER" id="PTHR31247:SF5">
    <property type="entry name" value="DUF4203 DOMAIN-CONTAINING PROTEIN"/>
    <property type="match status" value="1"/>
</dbReference>
<dbReference type="EMBL" id="CAADRA010005146">
    <property type="protein sequence ID" value="VFT85954.1"/>
    <property type="molecule type" value="Genomic_DNA"/>
</dbReference>
<evidence type="ECO:0000256" key="3">
    <source>
        <dbReference type="ARBA" id="ARBA00022692"/>
    </source>
</evidence>
<feature type="transmembrane region" description="Helical" evidence="7">
    <location>
        <begin position="298"/>
        <end position="318"/>
    </location>
</feature>
<evidence type="ECO:0000313" key="12">
    <source>
        <dbReference type="Proteomes" id="UP000332933"/>
    </source>
</evidence>
<organism evidence="11 12">
    <name type="scientific">Aphanomyces stellatus</name>
    <dbReference type="NCBI Taxonomy" id="120398"/>
    <lineage>
        <taxon>Eukaryota</taxon>
        <taxon>Sar</taxon>
        <taxon>Stramenopiles</taxon>
        <taxon>Oomycota</taxon>
        <taxon>Saprolegniomycetes</taxon>
        <taxon>Saprolegniales</taxon>
        <taxon>Verrucalvaceae</taxon>
        <taxon>Aphanomyces</taxon>
    </lineage>
</organism>
<keyword evidence="12" id="KW-1185">Reference proteome</keyword>
<evidence type="ECO:0000256" key="4">
    <source>
        <dbReference type="ARBA" id="ARBA00022989"/>
    </source>
</evidence>
<dbReference type="InterPro" id="IPR025256">
    <property type="entry name" value="TM7S3/TM198-like_dom"/>
</dbReference>